<protein>
    <submittedName>
        <fullName evidence="1">Uncharacterized protein</fullName>
    </submittedName>
</protein>
<comment type="caution">
    <text evidence="1">The sequence shown here is derived from an EMBL/GenBank/DDBJ whole genome shotgun (WGS) entry which is preliminary data.</text>
</comment>
<name>A0AAW0CS81_9AGAR</name>
<reference evidence="1 2" key="1">
    <citation type="journal article" date="2024" name="J Genomics">
        <title>Draft genome sequencing and assembly of Favolaschia claudopus CIRM-BRFM 2984 isolated from oak limbs.</title>
        <authorList>
            <person name="Navarro D."/>
            <person name="Drula E."/>
            <person name="Chaduli D."/>
            <person name="Cazenave R."/>
            <person name="Ahrendt S."/>
            <person name="Wang J."/>
            <person name="Lipzen A."/>
            <person name="Daum C."/>
            <person name="Barry K."/>
            <person name="Grigoriev I.V."/>
            <person name="Favel A."/>
            <person name="Rosso M.N."/>
            <person name="Martin F."/>
        </authorList>
    </citation>
    <scope>NUCLEOTIDE SEQUENCE [LARGE SCALE GENOMIC DNA]</scope>
    <source>
        <strain evidence="1 2">CIRM-BRFM 2984</strain>
    </source>
</reference>
<evidence type="ECO:0000313" key="2">
    <source>
        <dbReference type="Proteomes" id="UP001362999"/>
    </source>
</evidence>
<proteinExistence type="predicted"/>
<evidence type="ECO:0000313" key="1">
    <source>
        <dbReference type="EMBL" id="KAK7041315.1"/>
    </source>
</evidence>
<dbReference type="Proteomes" id="UP001362999">
    <property type="component" value="Unassembled WGS sequence"/>
</dbReference>
<dbReference type="AlphaFoldDB" id="A0AAW0CS81"/>
<gene>
    <name evidence="1" type="ORF">R3P38DRAFT_3348831</name>
</gene>
<dbReference type="EMBL" id="JAWWNJ010000014">
    <property type="protein sequence ID" value="KAK7041315.1"/>
    <property type="molecule type" value="Genomic_DNA"/>
</dbReference>
<sequence length="715" mass="82577">MASHNYRTTFSLNSPIFSSWQLFWGLGNIFQHYWIFPEAFGPSQWAGRVGRLSLASQINLLGLPCALEAKKIDLVNGLINTDTNLGMSGAPTLPLCSSPSLPGSHSFGASTARWQQHCDIDLSKNWYICNSHRLPANIDHKLPANFKKFNSFLSSVEVIYHIFIVHIFNSQEWNKRNWHTRILFFVVTLIQTERVRCLASGTNPNNIWIPVFVDWRFESIRGFYVPDWWKPVDRERKRDWRSVGVEDSHGDVTVVTLITCSYRHPSIAMPEMPELSAEYVQALIPEFFGPKALQLTGIWADVKDSEVEDMKLREERLLNYAGTLSMAIVWDRFPEAIKNQISSQYMTWKDFTKAITDLRFGLIRTPVKLGLPWYKQPTAGKLVYDSPSSSQLAVRLTRYMPPTWRGIDPDRRLTANIPPPEDTAWGDSDLSYTRFSSTYDQAHGDVLSPVAPESLARPGTTCNKKSRSKKKVEVKPNATLTAFGFSKRLFPELDEMEELKSFEECGIELTGTVYDPRSIILDLKECFLEIEPLLHTSPQIFRNCDFEQIARFCTHTLAWLSMDNLCYVYWFSRGDMELSMQYRVPDVLLEYIKWCHYIVEWLKAQDDNPRWDSRSFGEVLSMPGHHPTRAVGRYSLDEIAWRTGIPLWMWWGFIRKNPKLLCAVLETFFLFEFERYCAIDEFLGPSLTLNKKCGDNTEDVKSSYLLITKKEIVMR</sequence>
<accession>A0AAW0CS81</accession>
<organism evidence="1 2">
    <name type="scientific">Favolaschia claudopus</name>
    <dbReference type="NCBI Taxonomy" id="2862362"/>
    <lineage>
        <taxon>Eukaryota</taxon>
        <taxon>Fungi</taxon>
        <taxon>Dikarya</taxon>
        <taxon>Basidiomycota</taxon>
        <taxon>Agaricomycotina</taxon>
        <taxon>Agaricomycetes</taxon>
        <taxon>Agaricomycetidae</taxon>
        <taxon>Agaricales</taxon>
        <taxon>Marasmiineae</taxon>
        <taxon>Mycenaceae</taxon>
        <taxon>Favolaschia</taxon>
    </lineage>
</organism>
<keyword evidence="2" id="KW-1185">Reference proteome</keyword>